<reference evidence="2" key="1">
    <citation type="submission" date="2014-09" db="EMBL/GenBank/DDBJ databases">
        <authorList>
            <person name="Magalhaes I.L.F."/>
            <person name="Oliveira U."/>
            <person name="Santos F.R."/>
            <person name="Vidigal T.H.D.A."/>
            <person name="Brescovit A.D."/>
            <person name="Santos A.J."/>
        </authorList>
    </citation>
    <scope>NUCLEOTIDE SEQUENCE</scope>
    <source>
        <tissue evidence="2">Shoot tissue taken approximately 20 cm above the soil surface</tissue>
    </source>
</reference>
<dbReference type="EMBL" id="GBRH01209741">
    <property type="protein sequence ID" value="JAD88154.1"/>
    <property type="molecule type" value="Transcribed_RNA"/>
</dbReference>
<dbReference type="AlphaFoldDB" id="A0A0A9DHY1"/>
<accession>A0A0A9DHY1</accession>
<sequence>MSPHSNVSFFFPQKHRAEMRIAQSPQGPVWQTFSQRCLLQGSSRSHGRPQVTGVLRSAQRRTMICFPQGHGRSGAKALQGGHGPGWHCRTQTCGHLVAAASSPLAPGSAFSRGLEQGSPQEWGVRKRSLGGSRRRPQKQVYARSRAGVACTDWHPGQRQKAAAADSAEPSATEAGERAHLRMQGR</sequence>
<reference evidence="2" key="2">
    <citation type="journal article" date="2015" name="Data Brief">
        <title>Shoot transcriptome of the giant reed, Arundo donax.</title>
        <authorList>
            <person name="Barrero R.A."/>
            <person name="Guerrero F.D."/>
            <person name="Moolhuijzen P."/>
            <person name="Goolsby J.A."/>
            <person name="Tidwell J."/>
            <person name="Bellgard S.E."/>
            <person name="Bellgard M.I."/>
        </authorList>
    </citation>
    <scope>NUCLEOTIDE SEQUENCE</scope>
    <source>
        <tissue evidence="2">Shoot tissue taken approximately 20 cm above the soil surface</tissue>
    </source>
</reference>
<protein>
    <submittedName>
        <fullName evidence="2">Uncharacterized protein</fullName>
    </submittedName>
</protein>
<feature type="compositionally biased region" description="Basic residues" evidence="1">
    <location>
        <begin position="125"/>
        <end position="137"/>
    </location>
</feature>
<feature type="region of interest" description="Disordered" evidence="1">
    <location>
        <begin position="108"/>
        <end position="185"/>
    </location>
</feature>
<feature type="compositionally biased region" description="Low complexity" evidence="1">
    <location>
        <begin position="161"/>
        <end position="173"/>
    </location>
</feature>
<evidence type="ECO:0000256" key="1">
    <source>
        <dbReference type="SAM" id="MobiDB-lite"/>
    </source>
</evidence>
<organism evidence="2">
    <name type="scientific">Arundo donax</name>
    <name type="common">Giant reed</name>
    <name type="synonym">Donax arundinaceus</name>
    <dbReference type="NCBI Taxonomy" id="35708"/>
    <lineage>
        <taxon>Eukaryota</taxon>
        <taxon>Viridiplantae</taxon>
        <taxon>Streptophyta</taxon>
        <taxon>Embryophyta</taxon>
        <taxon>Tracheophyta</taxon>
        <taxon>Spermatophyta</taxon>
        <taxon>Magnoliopsida</taxon>
        <taxon>Liliopsida</taxon>
        <taxon>Poales</taxon>
        <taxon>Poaceae</taxon>
        <taxon>PACMAD clade</taxon>
        <taxon>Arundinoideae</taxon>
        <taxon>Arundineae</taxon>
        <taxon>Arundo</taxon>
    </lineage>
</organism>
<proteinExistence type="predicted"/>
<evidence type="ECO:0000313" key="2">
    <source>
        <dbReference type="EMBL" id="JAD88154.1"/>
    </source>
</evidence>
<name>A0A0A9DHY1_ARUDO</name>